<evidence type="ECO:0000256" key="4">
    <source>
        <dbReference type="ARBA" id="ARBA00039060"/>
    </source>
</evidence>
<dbReference type="Pfam" id="PF00106">
    <property type="entry name" value="adh_short"/>
    <property type="match status" value="1"/>
</dbReference>
<evidence type="ECO:0000256" key="18">
    <source>
        <dbReference type="ARBA" id="ARBA00048739"/>
    </source>
</evidence>
<proteinExistence type="inferred from homology"/>
<sequence length="120" mass="13228">MTIEVNLMAVINAAFIAEKLMTREKRSERGVIINTASMAGLMASPIVNASYTASKHGVVGFTKSLVNSTDAFSKDLRVVAICPAAVETELWTRCDYLTKELKEKMEDMKTAKKVISNLLR</sequence>
<comment type="catalytic activity">
    <reaction evidence="9">
        <text>prostaglandin E1 + NAD(+) = 15-oxoprostaglandin E1 + NADH + H(+)</text>
        <dbReference type="Rhea" id="RHEA:16477"/>
        <dbReference type="ChEBI" id="CHEBI:15378"/>
        <dbReference type="ChEBI" id="CHEBI:57397"/>
        <dbReference type="ChEBI" id="CHEBI:57401"/>
        <dbReference type="ChEBI" id="CHEBI:57540"/>
        <dbReference type="ChEBI" id="CHEBI:57945"/>
    </reaction>
    <physiologicalReaction direction="left-to-right" evidence="9">
        <dbReference type="Rhea" id="RHEA:16478"/>
    </physiologicalReaction>
</comment>
<comment type="similarity">
    <text evidence="1">Belongs to the short-chain dehydrogenases/reductases (SDR) family.</text>
</comment>
<evidence type="ECO:0000313" key="23">
    <source>
        <dbReference type="Proteomes" id="UP001152320"/>
    </source>
</evidence>
<evidence type="ECO:0000256" key="15">
    <source>
        <dbReference type="ARBA" id="ARBA00048393"/>
    </source>
</evidence>
<evidence type="ECO:0000256" key="10">
    <source>
        <dbReference type="ARBA" id="ARBA00047672"/>
    </source>
</evidence>
<evidence type="ECO:0000256" key="7">
    <source>
        <dbReference type="ARBA" id="ARBA00042026"/>
    </source>
</evidence>
<dbReference type="EC" id="1.1.1.141" evidence="3"/>
<name>A0A9Q1C5N4_HOLLE</name>
<protein>
    <recommendedName>
        <fullName evidence="5">15-hydroxyprostaglandin dehydrogenase [NAD(+)]</fullName>
        <ecNumber evidence="3">1.1.1.141</ecNumber>
        <ecNumber evidence="4">1.1.1.232</ecNumber>
    </recommendedName>
    <alternativeName>
        <fullName evidence="7">Eicosanoid/docosanoid dehydrogenase [NAD(+)]</fullName>
    </alternativeName>
    <alternativeName>
        <fullName evidence="6">Prostaglandin dehydrogenase 1</fullName>
    </alternativeName>
</protein>
<dbReference type="OrthoDB" id="37659at2759"/>
<comment type="catalytic activity">
    <reaction evidence="10">
        <text>resolvin D1 + NAD(+) = 8-oxoresolvin D1 + NADH + H(+)</text>
        <dbReference type="Rhea" id="RHEA:50124"/>
        <dbReference type="ChEBI" id="CHEBI:15378"/>
        <dbReference type="ChEBI" id="CHEBI:57540"/>
        <dbReference type="ChEBI" id="CHEBI:57945"/>
        <dbReference type="ChEBI" id="CHEBI:132079"/>
        <dbReference type="ChEBI" id="CHEBI:132080"/>
    </reaction>
    <physiologicalReaction direction="left-to-right" evidence="10">
        <dbReference type="Rhea" id="RHEA:50125"/>
    </physiologicalReaction>
</comment>
<evidence type="ECO:0000256" key="5">
    <source>
        <dbReference type="ARBA" id="ARBA00040276"/>
    </source>
</evidence>
<dbReference type="GO" id="GO:0047034">
    <property type="term" value="F:15-hydroxyicosatetraenoate dehydrogenase activity"/>
    <property type="evidence" value="ECO:0007669"/>
    <property type="project" value="UniProtKB-EC"/>
</dbReference>
<gene>
    <name evidence="22" type="ORF">HOLleu_16450</name>
</gene>
<dbReference type="PRINTS" id="PR00081">
    <property type="entry name" value="GDHRDH"/>
</dbReference>
<evidence type="ECO:0000256" key="19">
    <source>
        <dbReference type="ARBA" id="ARBA00048921"/>
    </source>
</evidence>
<evidence type="ECO:0000256" key="9">
    <source>
        <dbReference type="ARBA" id="ARBA00047325"/>
    </source>
</evidence>
<evidence type="ECO:0000256" key="3">
    <source>
        <dbReference type="ARBA" id="ARBA00038968"/>
    </source>
</evidence>
<comment type="catalytic activity">
    <reaction evidence="11">
        <text>14-hydroxy-(4Z,7Z,10Z,12E,16Z,19Z)-docosahexaenoate + NAD(+) = 14-oxo-(4Z,7Z,10Z,12E,16Z,19Z)-docosahexaenoate + NADH + H(+)</text>
        <dbReference type="Rhea" id="RHEA:48952"/>
        <dbReference type="ChEBI" id="CHEBI:15378"/>
        <dbReference type="ChEBI" id="CHEBI:57540"/>
        <dbReference type="ChEBI" id="CHEBI:57945"/>
        <dbReference type="ChEBI" id="CHEBI:90866"/>
        <dbReference type="ChEBI" id="CHEBI:90867"/>
    </reaction>
    <physiologicalReaction direction="left-to-right" evidence="11">
        <dbReference type="Rhea" id="RHEA:48953"/>
    </physiologicalReaction>
</comment>
<dbReference type="SUPFAM" id="SSF51735">
    <property type="entry name" value="NAD(P)-binding Rossmann-fold domains"/>
    <property type="match status" value="1"/>
</dbReference>
<dbReference type="GO" id="GO:0005737">
    <property type="term" value="C:cytoplasm"/>
    <property type="evidence" value="ECO:0007669"/>
    <property type="project" value="TreeGrafter"/>
</dbReference>
<comment type="catalytic activity">
    <reaction evidence="21">
        <text>resolvin E1 + NAD(+) = 18-oxo-resolvin E1 + NADH + H(+)</text>
        <dbReference type="Rhea" id="RHEA:49244"/>
        <dbReference type="ChEBI" id="CHEBI:15378"/>
        <dbReference type="ChEBI" id="CHEBI:57540"/>
        <dbReference type="ChEBI" id="CHEBI:57945"/>
        <dbReference type="ChEBI" id="CHEBI:91000"/>
        <dbReference type="ChEBI" id="CHEBI:91001"/>
    </reaction>
    <physiologicalReaction direction="left-to-right" evidence="21">
        <dbReference type="Rhea" id="RHEA:49245"/>
    </physiologicalReaction>
</comment>
<comment type="catalytic activity">
    <reaction evidence="12">
        <text>15-oxo-(5S,6R)-dihydroxy-(7E,9E,11Z)-eicosatrienoate + NADH + H(+) = (5S,6R,15S)-trihydroxy-(7E,9E,11Z)-eicosatrienoate + NAD(+)</text>
        <dbReference type="Rhea" id="RHEA:41596"/>
        <dbReference type="ChEBI" id="CHEBI:15378"/>
        <dbReference type="ChEBI" id="CHEBI:57540"/>
        <dbReference type="ChEBI" id="CHEBI:57945"/>
        <dbReference type="ChEBI" id="CHEBI:78325"/>
        <dbReference type="ChEBI" id="CHEBI:78329"/>
    </reaction>
    <physiologicalReaction direction="left-to-right" evidence="12">
        <dbReference type="Rhea" id="RHEA:41597"/>
    </physiologicalReaction>
</comment>
<comment type="catalytic activity">
    <reaction evidence="15">
        <text>resolvin D2 + NAD(+) = 7-oxoresolvin D2 + NADH + H(+)</text>
        <dbReference type="Rhea" id="RHEA:53584"/>
        <dbReference type="ChEBI" id="CHEBI:15378"/>
        <dbReference type="ChEBI" id="CHEBI:57540"/>
        <dbReference type="ChEBI" id="CHEBI:57945"/>
        <dbReference type="ChEBI" id="CHEBI:133367"/>
        <dbReference type="ChEBI" id="CHEBI:137497"/>
    </reaction>
    <physiologicalReaction direction="left-to-right" evidence="15">
        <dbReference type="Rhea" id="RHEA:53585"/>
    </physiologicalReaction>
</comment>
<evidence type="ECO:0000256" key="12">
    <source>
        <dbReference type="ARBA" id="ARBA00048140"/>
    </source>
</evidence>
<evidence type="ECO:0000256" key="17">
    <source>
        <dbReference type="ARBA" id="ARBA00048611"/>
    </source>
</evidence>
<comment type="caution">
    <text evidence="22">The sequence shown here is derived from an EMBL/GenBank/DDBJ whole genome shotgun (WGS) entry which is preliminary data.</text>
</comment>
<evidence type="ECO:0000256" key="13">
    <source>
        <dbReference type="ARBA" id="ARBA00048144"/>
    </source>
</evidence>
<comment type="catalytic activity">
    <reaction evidence="19">
        <text>resolvin D2 + NAD(+) = 16-oxoresolvin D2 + NADH + H(+)</text>
        <dbReference type="Rhea" id="RHEA:53588"/>
        <dbReference type="ChEBI" id="CHEBI:15378"/>
        <dbReference type="ChEBI" id="CHEBI:57540"/>
        <dbReference type="ChEBI" id="CHEBI:57945"/>
        <dbReference type="ChEBI" id="CHEBI:133367"/>
        <dbReference type="ChEBI" id="CHEBI:137498"/>
    </reaction>
    <physiologicalReaction direction="left-to-right" evidence="19">
        <dbReference type="Rhea" id="RHEA:53589"/>
    </physiologicalReaction>
</comment>
<evidence type="ECO:0000313" key="22">
    <source>
        <dbReference type="EMBL" id="KAJ8038890.1"/>
    </source>
</evidence>
<dbReference type="EC" id="1.1.1.232" evidence="4"/>
<evidence type="ECO:0000256" key="11">
    <source>
        <dbReference type="ARBA" id="ARBA00048008"/>
    </source>
</evidence>
<evidence type="ECO:0000256" key="14">
    <source>
        <dbReference type="ARBA" id="ARBA00048170"/>
    </source>
</evidence>
<dbReference type="EMBL" id="JAIZAY010000007">
    <property type="protein sequence ID" value="KAJ8038890.1"/>
    <property type="molecule type" value="Genomic_DNA"/>
</dbReference>
<dbReference type="GO" id="GO:0016404">
    <property type="term" value="F:15-hydroxyprostaglandin dehydrogenase (NAD+) activity"/>
    <property type="evidence" value="ECO:0007669"/>
    <property type="project" value="UniProtKB-EC"/>
</dbReference>
<comment type="catalytic activity">
    <reaction evidence="16">
        <text>lipoxin A4 + NAD(+) = 15-oxo-(5S,6R)-dihydroxy-(7E,9E,11Z,13E)-eicosatetraenoate + NADH + H(+)</text>
        <dbReference type="Rhea" id="RHEA:41572"/>
        <dbReference type="ChEBI" id="CHEBI:15378"/>
        <dbReference type="ChEBI" id="CHEBI:57540"/>
        <dbReference type="ChEBI" id="CHEBI:57945"/>
        <dbReference type="ChEBI" id="CHEBI:67026"/>
        <dbReference type="ChEBI" id="CHEBI:78311"/>
    </reaction>
    <physiologicalReaction direction="left-to-right" evidence="16">
        <dbReference type="Rhea" id="RHEA:41573"/>
    </physiologicalReaction>
</comment>
<evidence type="ECO:0000256" key="1">
    <source>
        <dbReference type="ARBA" id="ARBA00006484"/>
    </source>
</evidence>
<reference evidence="22" key="1">
    <citation type="submission" date="2021-10" db="EMBL/GenBank/DDBJ databases">
        <title>Tropical sea cucumber genome reveals ecological adaptation and Cuvierian tubules defense mechanism.</title>
        <authorList>
            <person name="Chen T."/>
        </authorList>
    </citation>
    <scope>NUCLEOTIDE SEQUENCE</scope>
    <source>
        <strain evidence="22">Nanhai2018</strain>
        <tissue evidence="22">Muscle</tissue>
    </source>
</reference>
<evidence type="ECO:0000256" key="2">
    <source>
        <dbReference type="ARBA" id="ARBA00023002"/>
    </source>
</evidence>
<dbReference type="InterPro" id="IPR036291">
    <property type="entry name" value="NAD(P)-bd_dom_sf"/>
</dbReference>
<comment type="catalytic activity">
    <reaction evidence="17">
        <text>prostaglandin A1 + NAD(+) = 15-oxo-prostaglandin A1 + NADH + H(+)</text>
        <dbReference type="Rhea" id="RHEA:41263"/>
        <dbReference type="ChEBI" id="CHEBI:15378"/>
        <dbReference type="ChEBI" id="CHEBI:57398"/>
        <dbReference type="ChEBI" id="CHEBI:57540"/>
        <dbReference type="ChEBI" id="CHEBI:57945"/>
        <dbReference type="ChEBI" id="CHEBI:85072"/>
    </reaction>
    <physiologicalReaction direction="left-to-right" evidence="17">
        <dbReference type="Rhea" id="RHEA:41264"/>
    </physiologicalReaction>
</comment>
<comment type="catalytic activity">
    <reaction evidence="14">
        <text>resolvin D1 + NAD(+) = 17-oxoresolvin D1 + NADH + H(+)</text>
        <dbReference type="Rhea" id="RHEA:50128"/>
        <dbReference type="ChEBI" id="CHEBI:15378"/>
        <dbReference type="ChEBI" id="CHEBI:57540"/>
        <dbReference type="ChEBI" id="CHEBI:57945"/>
        <dbReference type="ChEBI" id="CHEBI:132079"/>
        <dbReference type="ChEBI" id="CHEBI:132081"/>
    </reaction>
    <physiologicalReaction direction="left-to-right" evidence="14">
        <dbReference type="Rhea" id="RHEA:50129"/>
    </physiologicalReaction>
</comment>
<dbReference type="AlphaFoldDB" id="A0A9Q1C5N4"/>
<evidence type="ECO:0000256" key="20">
    <source>
        <dbReference type="ARBA" id="ARBA00049151"/>
    </source>
</evidence>
<dbReference type="PANTHER" id="PTHR44229:SF4">
    <property type="entry name" value="15-HYDROXYPROSTAGLANDIN DEHYDROGENASE [NAD(+)]"/>
    <property type="match status" value="1"/>
</dbReference>
<accession>A0A9Q1C5N4</accession>
<evidence type="ECO:0000256" key="21">
    <source>
        <dbReference type="ARBA" id="ARBA00049188"/>
    </source>
</evidence>
<dbReference type="PRINTS" id="PR00080">
    <property type="entry name" value="SDRFAMILY"/>
</dbReference>
<comment type="function">
    <text evidence="8">Catalyzes the NAD-dependent dehydrogenation (oxidation) of a broad array of hydroxylated polyunsaturated fatty acids (mainly eicosanoids and docosanoids, including prostaglandins, lipoxins and resolvins), yielding their corresponding keto (oxo) metabolites. Decreases the levels of the pro-proliferative prostaglandins such as prostaglandin E2 (whose activity is increased in cancer because of an increase in the expression of cyclooxygenase 2) and generates oxo-fatty acid products that can profoundly influence cell function by abrogating pro-inflammatory cytokine expression. Converts resolvins E1, D1 and D2 to their oxo products, which represents a mode of resolvin inactivation. Resolvin E1 plays important roles during the resolution phase of acute inflammation, while resolvins D1 and D2 have a unique role in obesity-induced adipose inflammation.</text>
</comment>
<organism evidence="22 23">
    <name type="scientific">Holothuria leucospilota</name>
    <name type="common">Black long sea cucumber</name>
    <name type="synonym">Mertensiothuria leucospilota</name>
    <dbReference type="NCBI Taxonomy" id="206669"/>
    <lineage>
        <taxon>Eukaryota</taxon>
        <taxon>Metazoa</taxon>
        <taxon>Echinodermata</taxon>
        <taxon>Eleutherozoa</taxon>
        <taxon>Echinozoa</taxon>
        <taxon>Holothuroidea</taxon>
        <taxon>Aspidochirotacea</taxon>
        <taxon>Aspidochirotida</taxon>
        <taxon>Holothuriidae</taxon>
        <taxon>Holothuria</taxon>
    </lineage>
</organism>
<comment type="catalytic activity">
    <reaction evidence="20">
        <text>(15S)-hydroxy-(5Z,8Z,11Z,13E)-eicosatetraenoate + NAD(+) = 15-oxo-(5Z,8Z,11Z,13E)-eicosatetraenoate + NADH + H(+)</text>
        <dbReference type="Rhea" id="RHEA:23260"/>
        <dbReference type="ChEBI" id="CHEBI:15378"/>
        <dbReference type="ChEBI" id="CHEBI:57409"/>
        <dbReference type="ChEBI" id="CHEBI:57410"/>
        <dbReference type="ChEBI" id="CHEBI:57540"/>
        <dbReference type="ChEBI" id="CHEBI:57945"/>
        <dbReference type="EC" id="1.1.1.232"/>
    </reaction>
    <physiologicalReaction direction="left-to-right" evidence="20">
        <dbReference type="Rhea" id="RHEA:23261"/>
    </physiologicalReaction>
</comment>
<comment type="catalytic activity">
    <reaction evidence="13">
        <text>(11R)-hydroxy-(5Z,8Z,12E,14Z)-eicosatetraenoate + NAD(+) = 11-oxo-(5Z,8Z,12E,14Z)-eicosatetraenoate + NADH + H(+)</text>
        <dbReference type="Rhea" id="RHEA:48640"/>
        <dbReference type="ChEBI" id="CHEBI:15378"/>
        <dbReference type="ChEBI" id="CHEBI:57540"/>
        <dbReference type="ChEBI" id="CHEBI:57945"/>
        <dbReference type="ChEBI" id="CHEBI:78836"/>
        <dbReference type="ChEBI" id="CHEBI:90697"/>
    </reaction>
    <physiologicalReaction direction="left-to-right" evidence="13">
        <dbReference type="Rhea" id="RHEA:48641"/>
    </physiologicalReaction>
</comment>
<dbReference type="Gene3D" id="3.40.50.720">
    <property type="entry name" value="NAD(P)-binding Rossmann-like Domain"/>
    <property type="match status" value="1"/>
</dbReference>
<evidence type="ECO:0000256" key="8">
    <source>
        <dbReference type="ARBA" id="ARBA00045705"/>
    </source>
</evidence>
<dbReference type="PANTHER" id="PTHR44229">
    <property type="entry name" value="15-HYDROXYPROSTAGLANDIN DEHYDROGENASE [NAD(+)]"/>
    <property type="match status" value="1"/>
</dbReference>
<dbReference type="Proteomes" id="UP001152320">
    <property type="component" value="Chromosome 7"/>
</dbReference>
<keyword evidence="23" id="KW-1185">Reference proteome</keyword>
<comment type="catalytic activity">
    <reaction evidence="18">
        <text>prostaglandin E2 + NAD(+) = 15-oxoprostaglandin E2 + NADH + H(+)</text>
        <dbReference type="Rhea" id="RHEA:11876"/>
        <dbReference type="ChEBI" id="CHEBI:15378"/>
        <dbReference type="ChEBI" id="CHEBI:57400"/>
        <dbReference type="ChEBI" id="CHEBI:57540"/>
        <dbReference type="ChEBI" id="CHEBI:57945"/>
        <dbReference type="ChEBI" id="CHEBI:606564"/>
        <dbReference type="EC" id="1.1.1.141"/>
    </reaction>
    <physiologicalReaction direction="left-to-right" evidence="18">
        <dbReference type="Rhea" id="RHEA:11877"/>
    </physiologicalReaction>
</comment>
<dbReference type="InterPro" id="IPR002347">
    <property type="entry name" value="SDR_fam"/>
</dbReference>
<evidence type="ECO:0000256" key="6">
    <source>
        <dbReference type="ARBA" id="ARBA00041812"/>
    </source>
</evidence>
<evidence type="ECO:0000256" key="16">
    <source>
        <dbReference type="ARBA" id="ARBA00048535"/>
    </source>
</evidence>
<keyword evidence="2" id="KW-0560">Oxidoreductase</keyword>